<dbReference type="SFLD" id="SFLDS00029">
    <property type="entry name" value="Radical_SAM"/>
    <property type="match status" value="1"/>
</dbReference>
<evidence type="ECO:0000256" key="6">
    <source>
        <dbReference type="ARBA" id="ARBA00023004"/>
    </source>
</evidence>
<dbReference type="InterPro" id="IPR008254">
    <property type="entry name" value="Flavodoxin/NO_synth"/>
</dbReference>
<feature type="transmembrane region" description="Helical" evidence="10">
    <location>
        <begin position="23"/>
        <end position="42"/>
    </location>
</feature>
<keyword evidence="4" id="KW-0949">S-adenosyl-L-methionine</keyword>
<sequence>LDVSMDAWSFYCTCLLSLWLHRFYIYSVVAFGISIWIVIQFFNTKTKKNVTASEGTEDKLVNGYATLQAKEVYVAGVKIFYGSQTGTAKKFATGLAEAVISLNLPVEVISMEDYDPDDCLAEETTSRNICVFLVATYTDGQPTESAAWFCKWLGEAANDFRFGKTYLKGLRYAVFGLGNSVYVDHYNTVGRNIDRWLWMLSASRIMTRAEGDCNVAQSKHGSIEADFEAWKAKFLSRLQALCRGEKKPCSGKCKKGKCKSSRKQSKDNSDHERGASEYENTEAEELFETSSEEEADAEEAGGTNGVVDVEDLGNIMSYMKKAKSGIAVQRKTNDYFVYVLSHQDGGGILSSLVTDALIYFLFSGYKLIGSHSGVKLCRWTKSMLRGRGGCYKHTFYGIESHRCMEATPSLACANKCVFCWRHHTNPVGTEWRWKMDQPEVILQEAIENHRNMIKQFKG</sequence>
<evidence type="ECO:0000256" key="4">
    <source>
        <dbReference type="ARBA" id="ARBA00022691"/>
    </source>
</evidence>
<dbReference type="Proteomes" id="UP000587655">
    <property type="component" value="Unassembled WGS sequence"/>
</dbReference>
<comment type="caution">
    <text evidence="12">The sequence shown here is derived from an EMBL/GenBank/DDBJ whole genome shotgun (WGS) entry which is preliminary data.</text>
</comment>
<evidence type="ECO:0000256" key="10">
    <source>
        <dbReference type="SAM" id="Phobius"/>
    </source>
</evidence>
<evidence type="ECO:0000256" key="7">
    <source>
        <dbReference type="ARBA" id="ARBA00023014"/>
    </source>
</evidence>
<dbReference type="UniPathway" id="UPA00375"/>
<feature type="non-terminal residue" evidence="12">
    <location>
        <position position="458"/>
    </location>
</feature>
<name>A0A7K7U2F9_9CHAR</name>
<evidence type="ECO:0000256" key="5">
    <source>
        <dbReference type="ARBA" id="ARBA00022723"/>
    </source>
</evidence>
<keyword evidence="7" id="KW-0411">Iron-sulfur</keyword>
<feature type="non-terminal residue" evidence="12">
    <location>
        <position position="1"/>
    </location>
</feature>
<dbReference type="GO" id="GO:0010181">
    <property type="term" value="F:FMN binding"/>
    <property type="evidence" value="ECO:0007669"/>
    <property type="project" value="InterPro"/>
</dbReference>
<evidence type="ECO:0000256" key="3">
    <source>
        <dbReference type="ARBA" id="ARBA00012821"/>
    </source>
</evidence>
<dbReference type="InterPro" id="IPR029039">
    <property type="entry name" value="Flavoprotein-like_sf"/>
</dbReference>
<keyword evidence="10" id="KW-0812">Transmembrane</keyword>
<keyword evidence="6" id="KW-0408">Iron</keyword>
<dbReference type="PROSITE" id="PS50902">
    <property type="entry name" value="FLAVODOXIN_LIKE"/>
    <property type="match status" value="1"/>
</dbReference>
<accession>A0A7K7U2F9</accession>
<dbReference type="Gene3D" id="3.40.50.360">
    <property type="match status" value="1"/>
</dbReference>
<keyword evidence="10" id="KW-0472">Membrane</keyword>
<gene>
    <name evidence="12" type="primary">Tyw1</name>
    <name evidence="12" type="ORF">IBISTR_R00722</name>
</gene>
<organism evidence="12 13">
    <name type="scientific">Ibidorhyncha struthersii</name>
    <dbReference type="NCBI Taxonomy" id="425643"/>
    <lineage>
        <taxon>Eukaryota</taxon>
        <taxon>Metazoa</taxon>
        <taxon>Chordata</taxon>
        <taxon>Craniata</taxon>
        <taxon>Vertebrata</taxon>
        <taxon>Euteleostomi</taxon>
        <taxon>Archelosauria</taxon>
        <taxon>Archosauria</taxon>
        <taxon>Dinosauria</taxon>
        <taxon>Saurischia</taxon>
        <taxon>Theropoda</taxon>
        <taxon>Coelurosauria</taxon>
        <taxon>Aves</taxon>
        <taxon>Neognathae</taxon>
        <taxon>Neoaves</taxon>
        <taxon>Charadriiformes</taxon>
        <taxon>Charadriidae</taxon>
        <taxon>Ibidorhyncha</taxon>
    </lineage>
</organism>
<evidence type="ECO:0000259" key="11">
    <source>
        <dbReference type="PROSITE" id="PS50902"/>
    </source>
</evidence>
<reference evidence="12 13" key="1">
    <citation type="submission" date="2019-09" db="EMBL/GenBank/DDBJ databases">
        <title>Bird 10,000 Genomes (B10K) Project - Family phase.</title>
        <authorList>
            <person name="Zhang G."/>
        </authorList>
    </citation>
    <scope>NUCLEOTIDE SEQUENCE [LARGE SCALE GENOMIC DNA]</scope>
    <source>
        <strain evidence="12">B10K-DU-030-25</strain>
    </source>
</reference>
<protein>
    <recommendedName>
        <fullName evidence="3">tRNA 4-demethylwyosine synthase (AdoMet-dependent)</fullName>
        <ecNumber evidence="3">4.1.3.44</ecNumber>
    </recommendedName>
</protein>
<dbReference type="EC" id="4.1.3.44" evidence="3"/>
<dbReference type="InterPro" id="IPR007197">
    <property type="entry name" value="rSAM"/>
</dbReference>
<dbReference type="PANTHER" id="PTHR13930">
    <property type="entry name" value="S-ADENOSYL-L-METHIONINE-DEPENDENT TRNA 4-DEMETHYLWYOSINE SYNTHASE"/>
    <property type="match status" value="1"/>
</dbReference>
<evidence type="ECO:0000313" key="12">
    <source>
        <dbReference type="EMBL" id="NXA22616.1"/>
    </source>
</evidence>
<feature type="compositionally biased region" description="Basic and acidic residues" evidence="9">
    <location>
        <begin position="264"/>
        <end position="276"/>
    </location>
</feature>
<feature type="region of interest" description="Disordered" evidence="9">
    <location>
        <begin position="246"/>
        <end position="305"/>
    </location>
</feature>
<comment type="similarity">
    <text evidence="2">Belongs to the TYW1 family.</text>
</comment>
<dbReference type="InterPro" id="IPR001094">
    <property type="entry name" value="Flavdoxin-like"/>
</dbReference>
<dbReference type="GO" id="GO:0102521">
    <property type="term" value="F:tRNA-4-demethylwyosine synthase activity"/>
    <property type="evidence" value="ECO:0007669"/>
    <property type="project" value="UniProtKB-EC"/>
</dbReference>
<dbReference type="Pfam" id="PF00258">
    <property type="entry name" value="Flavodoxin_1"/>
    <property type="match status" value="1"/>
</dbReference>
<evidence type="ECO:0000313" key="13">
    <source>
        <dbReference type="Proteomes" id="UP000587655"/>
    </source>
</evidence>
<keyword evidence="10" id="KW-1133">Transmembrane helix</keyword>
<evidence type="ECO:0000256" key="8">
    <source>
        <dbReference type="ARBA" id="ARBA00025368"/>
    </source>
</evidence>
<feature type="compositionally biased region" description="Basic residues" evidence="9">
    <location>
        <begin position="252"/>
        <end position="263"/>
    </location>
</feature>
<feature type="compositionally biased region" description="Acidic residues" evidence="9">
    <location>
        <begin position="279"/>
        <end position="299"/>
    </location>
</feature>
<dbReference type="EMBL" id="VZSZ01005012">
    <property type="protein sequence ID" value="NXA22616.1"/>
    <property type="molecule type" value="Genomic_DNA"/>
</dbReference>
<evidence type="ECO:0000256" key="9">
    <source>
        <dbReference type="SAM" id="MobiDB-lite"/>
    </source>
</evidence>
<dbReference type="Gene3D" id="3.20.20.70">
    <property type="entry name" value="Aldolase class I"/>
    <property type="match status" value="1"/>
</dbReference>
<evidence type="ECO:0000256" key="1">
    <source>
        <dbReference type="ARBA" id="ARBA00004797"/>
    </source>
</evidence>
<dbReference type="GO" id="GO:0051539">
    <property type="term" value="F:4 iron, 4 sulfur cluster binding"/>
    <property type="evidence" value="ECO:0007669"/>
    <property type="project" value="InterPro"/>
</dbReference>
<keyword evidence="5" id="KW-0479">Metal-binding</keyword>
<feature type="domain" description="Flavodoxin-like" evidence="11">
    <location>
        <begin position="77"/>
        <end position="235"/>
    </location>
</feature>
<proteinExistence type="inferred from homology"/>
<keyword evidence="13" id="KW-1185">Reference proteome</keyword>
<evidence type="ECO:0000256" key="2">
    <source>
        <dbReference type="ARBA" id="ARBA00010115"/>
    </source>
</evidence>
<comment type="pathway">
    <text evidence="1">tRNA modification; wybutosine-tRNA(Phe) biosynthesis.</text>
</comment>
<dbReference type="GO" id="GO:0031591">
    <property type="term" value="P:wybutosine biosynthetic process"/>
    <property type="evidence" value="ECO:0007669"/>
    <property type="project" value="TreeGrafter"/>
</dbReference>
<dbReference type="SUPFAM" id="SSF52218">
    <property type="entry name" value="Flavoproteins"/>
    <property type="match status" value="1"/>
</dbReference>
<comment type="function">
    <text evidence="8">Probable component of the wybutosine biosynthesis pathway. Wybutosine is a hyper modified guanosine with a tricyclic base found at the 3'-position adjacent to the anticodon of eukaryotic phenylalanine tRNA. Catalyzes the condensation of N-methylguanine with 2 carbon atoms from pyruvate to form the tricyclic 4-demethylwyosine, an intermediate in wybutosine biosynthesis.</text>
</comment>
<dbReference type="InterPro" id="IPR034556">
    <property type="entry name" value="tRNA_wybutosine-synthase"/>
</dbReference>
<dbReference type="AlphaFoldDB" id="A0A7K7U2F9"/>
<dbReference type="InterPro" id="IPR013785">
    <property type="entry name" value="Aldolase_TIM"/>
</dbReference>
<dbReference type="PRINTS" id="PR00369">
    <property type="entry name" value="FLAVODOXIN"/>
</dbReference>
<dbReference type="PANTHER" id="PTHR13930:SF0">
    <property type="entry name" value="S-ADENOSYL-L-METHIONINE-DEPENDENT TRNA 4-DEMETHYLWYOSINE SYNTHASE TYW1-RELATED"/>
    <property type="match status" value="1"/>
</dbReference>
<dbReference type="GO" id="GO:0046872">
    <property type="term" value="F:metal ion binding"/>
    <property type="evidence" value="ECO:0007669"/>
    <property type="project" value="UniProtKB-KW"/>
</dbReference>